<accession>A0A2N0RAK4</accession>
<evidence type="ECO:0000313" key="2">
    <source>
        <dbReference type="Proteomes" id="UP000232688"/>
    </source>
</evidence>
<evidence type="ECO:0000313" key="1">
    <source>
        <dbReference type="EMBL" id="PKC60329.1"/>
    </source>
</evidence>
<reference evidence="1 2" key="1">
    <citation type="submission" date="2017-10" db="EMBL/GenBank/DDBJ databases">
        <title>Extensive intraspecific genome diversity in a model arbuscular mycorrhizal fungus.</title>
        <authorList>
            <person name="Chen E.C.H."/>
            <person name="Morin E."/>
            <person name="Baudet D."/>
            <person name="Noel J."/>
            <person name="Ndikumana S."/>
            <person name="Charron P."/>
            <person name="St-Onge C."/>
            <person name="Giorgi J."/>
            <person name="Grigoriev I.V."/>
            <person name="Roux C."/>
            <person name="Martin F.M."/>
            <person name="Corradi N."/>
        </authorList>
    </citation>
    <scope>NUCLEOTIDE SEQUENCE [LARGE SCALE GENOMIC DNA]</scope>
    <source>
        <strain evidence="1 2">A1</strain>
    </source>
</reference>
<name>A0A2N0RAK4_9GLOM</name>
<proteinExistence type="predicted"/>
<dbReference type="AlphaFoldDB" id="A0A2N0RAK4"/>
<dbReference type="Proteomes" id="UP000232688">
    <property type="component" value="Unassembled WGS sequence"/>
</dbReference>
<reference evidence="1 2" key="2">
    <citation type="submission" date="2017-10" db="EMBL/GenBank/DDBJ databases">
        <title>Genome analyses suggest a sexual origin of heterokaryosis in a supposedly ancient asexual fungus.</title>
        <authorList>
            <person name="Corradi N."/>
            <person name="Sedzielewska K."/>
            <person name="Noel J."/>
            <person name="Charron P."/>
            <person name="Farinelli L."/>
            <person name="Marton T."/>
            <person name="Kruger M."/>
            <person name="Pelin A."/>
            <person name="Brachmann A."/>
            <person name="Corradi N."/>
        </authorList>
    </citation>
    <scope>NUCLEOTIDE SEQUENCE [LARGE SCALE GENOMIC DNA]</scope>
    <source>
        <strain evidence="1 2">A1</strain>
    </source>
</reference>
<dbReference type="VEuPathDB" id="FungiDB:RhiirA1_468197"/>
<dbReference type="EMBL" id="LLXH01001163">
    <property type="protein sequence ID" value="PKC60329.1"/>
    <property type="molecule type" value="Genomic_DNA"/>
</dbReference>
<organism evidence="1 2">
    <name type="scientific">Rhizophagus irregularis</name>
    <dbReference type="NCBI Taxonomy" id="588596"/>
    <lineage>
        <taxon>Eukaryota</taxon>
        <taxon>Fungi</taxon>
        <taxon>Fungi incertae sedis</taxon>
        <taxon>Mucoromycota</taxon>
        <taxon>Glomeromycotina</taxon>
        <taxon>Glomeromycetes</taxon>
        <taxon>Glomerales</taxon>
        <taxon>Glomeraceae</taxon>
        <taxon>Rhizophagus</taxon>
    </lineage>
</organism>
<comment type="caution">
    <text evidence="1">The sequence shown here is derived from an EMBL/GenBank/DDBJ whole genome shotgun (WGS) entry which is preliminary data.</text>
</comment>
<sequence>MSILNGYNCGPSFAAGLIIGIMNGDDIHNNDIHNRSYCRKNIIYEKPIRETVDDFPVNSFSNFEPMSPFGTNLYKNYLLGFDLVECENISNYEMLAN</sequence>
<protein>
    <submittedName>
        <fullName evidence="1">Uncharacterized protein</fullName>
    </submittedName>
</protein>
<gene>
    <name evidence="1" type="ORF">RhiirA1_468197</name>
</gene>